<evidence type="ECO:0000256" key="1">
    <source>
        <dbReference type="SAM" id="Phobius"/>
    </source>
</evidence>
<evidence type="ECO:0008006" key="3">
    <source>
        <dbReference type="Google" id="ProtNLM"/>
    </source>
</evidence>
<feature type="transmembrane region" description="Helical" evidence="1">
    <location>
        <begin position="62"/>
        <end position="82"/>
    </location>
</feature>
<gene>
    <name evidence="2" type="ORF">SVIM_LOCUS41634</name>
</gene>
<protein>
    <recommendedName>
        <fullName evidence="3">SMP-30/Gluconolactonase/LRE-like region domain-containing protein</fullName>
    </recommendedName>
</protein>
<evidence type="ECO:0000313" key="2">
    <source>
        <dbReference type="EMBL" id="VFU24050.1"/>
    </source>
</evidence>
<keyword evidence="1" id="KW-1133">Transmembrane helix</keyword>
<sequence length="517" mass="57298">MRKTHYKDNFLVTWKQAATVGEDQVSQPEVSPVLINRRPNLHPSAQLTKSFAISLMSSSTKILALFFILGPILSSATTPHVIHFRSPELYPESLTYDHSAQHFIVGSLDQRTVNSVSDAGVIETIISDPSLPPNASFLGLAVDKLNNRLLAVIHSFDSLHPFNGLAAYDLRSRQRLFLSSLPSSPSEEDGRSPIANDVALDFKGNAYVTNSAGNFIWKVSQEGEASIFSTSPVFKRFPVDRDSPLSSFGLNGISYVSKGYLLVVQTNTGKLFKVDADDGTARNVLLNEDLPEGDGIAIRGDGVVLVVSNKKLWLLKSDDSWGEGVVYDKIDLDGERYPTSVVVGREGRAYVLYGCVMEGLSGKGGRELFHIEEVRSEKESEDEKIWMIRSGNFFDLEVSNEAAYQKHGQEGELRVCLSSCLLAGRSKNEVQVSIFPAANSTCFLLFMHFDISRPILKLWIADFASLVSLLTMTSRHVQETIHWEHEAKMDKTCLLYRQSGHGPLLDNLPHYATAFLH</sequence>
<organism evidence="2">
    <name type="scientific">Salix viminalis</name>
    <name type="common">Common osier</name>
    <name type="synonym">Basket willow</name>
    <dbReference type="NCBI Taxonomy" id="40686"/>
    <lineage>
        <taxon>Eukaryota</taxon>
        <taxon>Viridiplantae</taxon>
        <taxon>Streptophyta</taxon>
        <taxon>Embryophyta</taxon>
        <taxon>Tracheophyta</taxon>
        <taxon>Spermatophyta</taxon>
        <taxon>Magnoliopsida</taxon>
        <taxon>eudicotyledons</taxon>
        <taxon>Gunneridae</taxon>
        <taxon>Pentapetalae</taxon>
        <taxon>rosids</taxon>
        <taxon>fabids</taxon>
        <taxon>Malpighiales</taxon>
        <taxon>Salicaceae</taxon>
        <taxon>Saliceae</taxon>
        <taxon>Salix</taxon>
    </lineage>
</organism>
<dbReference type="PANTHER" id="PTHR31460:SF3">
    <property type="entry name" value="MESOCENTIN"/>
    <property type="match status" value="1"/>
</dbReference>
<dbReference type="InterPro" id="IPR011042">
    <property type="entry name" value="6-blade_b-propeller_TolB-like"/>
</dbReference>
<accession>A0A6N2K6V2</accession>
<dbReference type="SUPFAM" id="SSF63829">
    <property type="entry name" value="Calcium-dependent phosphotriesterase"/>
    <property type="match status" value="1"/>
</dbReference>
<dbReference type="PANTHER" id="PTHR31460">
    <property type="match status" value="1"/>
</dbReference>
<dbReference type="AlphaFoldDB" id="A0A6N2K6V2"/>
<dbReference type="Gene3D" id="2.120.10.30">
    <property type="entry name" value="TolB, C-terminal domain"/>
    <property type="match status" value="1"/>
</dbReference>
<reference evidence="2" key="1">
    <citation type="submission" date="2019-03" db="EMBL/GenBank/DDBJ databases">
        <authorList>
            <person name="Mank J."/>
            <person name="Almeida P."/>
        </authorList>
    </citation>
    <scope>NUCLEOTIDE SEQUENCE</scope>
    <source>
        <strain evidence="2">78183</strain>
    </source>
</reference>
<keyword evidence="1" id="KW-0472">Membrane</keyword>
<dbReference type="GO" id="GO:0005783">
    <property type="term" value="C:endoplasmic reticulum"/>
    <property type="evidence" value="ECO:0007669"/>
    <property type="project" value="TreeGrafter"/>
</dbReference>
<dbReference type="InterPro" id="IPR053224">
    <property type="entry name" value="Sensory_adhesion_molecule"/>
</dbReference>
<dbReference type="EMBL" id="CAADRP010000147">
    <property type="protein sequence ID" value="VFU24050.1"/>
    <property type="molecule type" value="Genomic_DNA"/>
</dbReference>
<name>A0A6N2K6V2_SALVM</name>
<keyword evidence="1" id="KW-0812">Transmembrane</keyword>
<dbReference type="FunFam" id="2.120.10.30:FF:000089">
    <property type="entry name" value="Calcium-dependent phosphotriesterase superfamily protein"/>
    <property type="match status" value="1"/>
</dbReference>
<proteinExistence type="predicted"/>